<accession>A0A3M8HBJ2</accession>
<name>A0A3M8HBJ2_9BACI</name>
<sequence>MKNVLKVLLTICFVMGVSGCMNSNTGDSNTTNSGQKGKAEYLNEQTLNYLEKYDDTFKVENLTLRGVIEPFHTFVINSSKYDENFHVYIYEEGDSLTFKDDYFQLDMSNEASEYIYSLIQSKLPNASVKVEFLDRTIDYKGEIKNFQDYINLGEVAIDSYIFIENIDYEKSSDLFKEVALELDSHDIIGTVQFLSTTTDISEIVPTKTLNTLLNLETVVASQTFAIDSSKKIITTPVEKTPNFED</sequence>
<evidence type="ECO:0000256" key="1">
    <source>
        <dbReference type="SAM" id="SignalP"/>
    </source>
</evidence>
<evidence type="ECO:0000313" key="2">
    <source>
        <dbReference type="EMBL" id="RNC99803.1"/>
    </source>
</evidence>
<organism evidence="2 3">
    <name type="scientific">Lysinibacillus halotolerans</name>
    <dbReference type="NCBI Taxonomy" id="1368476"/>
    <lineage>
        <taxon>Bacteria</taxon>
        <taxon>Bacillati</taxon>
        <taxon>Bacillota</taxon>
        <taxon>Bacilli</taxon>
        <taxon>Bacillales</taxon>
        <taxon>Bacillaceae</taxon>
        <taxon>Lysinibacillus</taxon>
    </lineage>
</organism>
<dbReference type="OrthoDB" id="9760040at2"/>
<dbReference type="AlphaFoldDB" id="A0A3M8HBJ2"/>
<keyword evidence="3" id="KW-1185">Reference proteome</keyword>
<evidence type="ECO:0008006" key="4">
    <source>
        <dbReference type="Google" id="ProtNLM"/>
    </source>
</evidence>
<gene>
    <name evidence="2" type="ORF">EC501_06760</name>
</gene>
<dbReference type="Proteomes" id="UP000279909">
    <property type="component" value="Unassembled WGS sequence"/>
</dbReference>
<evidence type="ECO:0000313" key="3">
    <source>
        <dbReference type="Proteomes" id="UP000279909"/>
    </source>
</evidence>
<feature type="signal peptide" evidence="1">
    <location>
        <begin position="1"/>
        <end position="23"/>
    </location>
</feature>
<comment type="caution">
    <text evidence="2">The sequence shown here is derived from an EMBL/GenBank/DDBJ whole genome shotgun (WGS) entry which is preliminary data.</text>
</comment>
<feature type="chain" id="PRO_5038533677" description="Lipoprotein" evidence="1">
    <location>
        <begin position="24"/>
        <end position="245"/>
    </location>
</feature>
<reference evidence="2 3" key="1">
    <citation type="journal article" date="2014" name="Int. J. Syst. Evol. Microbiol.">
        <title>Lysinibacillus halotolerans sp. nov., isolated from saline-alkaline soil.</title>
        <authorList>
            <person name="Kong D."/>
            <person name="Wang Y."/>
            <person name="Zhao B."/>
            <person name="Li Y."/>
            <person name="Song J."/>
            <person name="Zhai Y."/>
            <person name="Zhang C."/>
            <person name="Wang H."/>
            <person name="Chen X."/>
            <person name="Zhao B."/>
            <person name="Ruan Z."/>
        </authorList>
    </citation>
    <scope>NUCLEOTIDE SEQUENCE [LARGE SCALE GENOMIC DNA]</scope>
    <source>
        <strain evidence="2 3">MCCC 1A12703</strain>
    </source>
</reference>
<dbReference type="RefSeq" id="WP_122971534.1">
    <property type="nucleotide sequence ID" value="NZ_RHLQ01000012.1"/>
</dbReference>
<keyword evidence="1" id="KW-0732">Signal</keyword>
<dbReference type="EMBL" id="RHLQ01000012">
    <property type="protein sequence ID" value="RNC99803.1"/>
    <property type="molecule type" value="Genomic_DNA"/>
</dbReference>
<protein>
    <recommendedName>
        <fullName evidence="4">Lipoprotein</fullName>
    </recommendedName>
</protein>
<proteinExistence type="predicted"/>
<dbReference type="PROSITE" id="PS51257">
    <property type="entry name" value="PROKAR_LIPOPROTEIN"/>
    <property type="match status" value="1"/>
</dbReference>